<dbReference type="PANTHER" id="PTHR37829">
    <property type="entry name" value="PHAGE-LIKE ELEMENT PBSX PROTEIN XKDT"/>
    <property type="match status" value="1"/>
</dbReference>
<dbReference type="Proteomes" id="UP000663525">
    <property type="component" value="Chromosome"/>
</dbReference>
<dbReference type="EMBL" id="CP064787">
    <property type="protein sequence ID" value="QSG06412.1"/>
    <property type="molecule type" value="Genomic_DNA"/>
</dbReference>
<dbReference type="PANTHER" id="PTHR37829:SF3">
    <property type="entry name" value="PROTEIN JAYE-RELATED"/>
    <property type="match status" value="1"/>
</dbReference>
<evidence type="ECO:0000313" key="3">
    <source>
        <dbReference type="EMBL" id="QSG06412.1"/>
    </source>
</evidence>
<dbReference type="AlphaFoldDB" id="A0A897N0F2"/>
<organism evidence="3 4">
    <name type="scientific">Halapricum desulfuricans</name>
    <dbReference type="NCBI Taxonomy" id="2841257"/>
    <lineage>
        <taxon>Archaea</taxon>
        <taxon>Methanobacteriati</taxon>
        <taxon>Methanobacteriota</taxon>
        <taxon>Stenosarchaea group</taxon>
        <taxon>Halobacteria</taxon>
        <taxon>Halobacteriales</taxon>
        <taxon>Haloarculaceae</taxon>
        <taxon>Halapricum</taxon>
    </lineage>
</organism>
<accession>A0A897N0F2</accession>
<gene>
    <name evidence="3" type="primary">jayE</name>
    <name evidence="3" type="ORF">HSR121_2080</name>
</gene>
<protein>
    <submittedName>
        <fullName evidence="3">Putative phage protein gp47/JayE</fullName>
    </submittedName>
</protein>
<evidence type="ECO:0000313" key="4">
    <source>
        <dbReference type="Proteomes" id="UP000663525"/>
    </source>
</evidence>
<evidence type="ECO:0000256" key="1">
    <source>
        <dbReference type="SAM" id="MobiDB-lite"/>
    </source>
</evidence>
<dbReference type="InterPro" id="IPR006949">
    <property type="entry name" value="Barrel_Baseplate_J-like"/>
</dbReference>
<dbReference type="Pfam" id="PF04865">
    <property type="entry name" value="Baseplate_J"/>
    <property type="match status" value="1"/>
</dbReference>
<proteinExistence type="predicted"/>
<name>A0A897N0F2_9EURY</name>
<reference evidence="3" key="1">
    <citation type="submission" date="2020-11" db="EMBL/GenBank/DDBJ databases">
        <title>Carbohydrate-dependent, anaerobic sulfur respiration: A novel catabolism in halophilic archaea.</title>
        <authorList>
            <person name="Sorokin D.Y."/>
            <person name="Messina E."/>
            <person name="Smedile F."/>
            <person name="La Cono V."/>
            <person name="Hallsworth J.E."/>
            <person name="Yakimov M.M."/>
        </authorList>
    </citation>
    <scope>NUCLEOTIDE SEQUENCE</scope>
    <source>
        <strain evidence="3">HSR12-1</strain>
    </source>
</reference>
<dbReference type="GeneID" id="68855647"/>
<dbReference type="InterPro" id="IPR052399">
    <property type="entry name" value="Phage_Baseplate_Assmbl_Protein"/>
</dbReference>
<feature type="region of interest" description="Disordered" evidence="1">
    <location>
        <begin position="386"/>
        <end position="406"/>
    </location>
</feature>
<feature type="domain" description="Baseplate protein J-like barrel" evidence="2">
    <location>
        <begin position="96"/>
        <end position="184"/>
    </location>
</feature>
<sequence>MTIGTDGQFEPDSVEFIVQMMMDDAKLQLGSDLNDDEKAVIRFFYQPVAERLHETYEDIGSVLASSQIKYAEGAALDLLVERIGLSRYPAEKATGTVTFSRGTAATTDYTIPAGTVVQTATEDPVKFQTTEVVSILSGTTEIDATIEAIDGGIRGNVGANTITDFENKPAGVDEVNNAVATSGGSDEEPDNELRERALRELSESKSATPGAILDSVRAMDKVSSATIFVNNTGTDNSGSGGLSDHAFEVVVDGTATDEEIAQTILEKMPAGATPFGGAHGTLATAPGTLSNGQSIDVSFSWANPVQIYVDAEFEVTGDYAGDEDVENAIVSYIGGTLNSGNIATGRVNLFDEVLYGEIEYAIRSVTGVYDVTSLQIKKGSSGTWTTGNIQMNDDETPTADATDGSLSITSSVINQ</sequence>
<evidence type="ECO:0000259" key="2">
    <source>
        <dbReference type="Pfam" id="PF04865"/>
    </source>
</evidence>
<dbReference type="RefSeq" id="WP_229112857.1">
    <property type="nucleotide sequence ID" value="NZ_CP064787.1"/>
</dbReference>